<evidence type="ECO:0000256" key="1">
    <source>
        <dbReference type="SAM" id="MobiDB-lite"/>
    </source>
</evidence>
<dbReference type="AlphaFoldDB" id="A0A0L1IQW2"/>
<dbReference type="InterPro" id="IPR018712">
    <property type="entry name" value="Tle1-like_cat"/>
</dbReference>
<comment type="caution">
    <text evidence="3">The sequence shown here is derived from an EMBL/GenBank/DDBJ whole genome shotgun (WGS) entry which is preliminary data.</text>
</comment>
<dbReference type="PANTHER" id="PTHR33840:SF2">
    <property type="entry name" value="TLE1 PHOSPHOLIPASE DOMAIN-CONTAINING PROTEIN"/>
    <property type="match status" value="1"/>
</dbReference>
<gene>
    <name evidence="3" type="ORF">ANOM_008867</name>
</gene>
<feature type="compositionally biased region" description="Basic and acidic residues" evidence="1">
    <location>
        <begin position="181"/>
        <end position="191"/>
    </location>
</feature>
<dbReference type="GeneID" id="26810671"/>
<dbReference type="STRING" id="1509407.A0A0L1IQW2"/>
<dbReference type="OrthoDB" id="3162439at2759"/>
<dbReference type="Pfam" id="PF09994">
    <property type="entry name" value="T6SS_Tle1-like_cat"/>
    <property type="match status" value="1"/>
</dbReference>
<organism evidence="3 4">
    <name type="scientific">Aspergillus nomiae NRRL (strain ATCC 15546 / NRRL 13137 / CBS 260.88 / M93)</name>
    <dbReference type="NCBI Taxonomy" id="1509407"/>
    <lineage>
        <taxon>Eukaryota</taxon>
        <taxon>Fungi</taxon>
        <taxon>Dikarya</taxon>
        <taxon>Ascomycota</taxon>
        <taxon>Pezizomycotina</taxon>
        <taxon>Eurotiomycetes</taxon>
        <taxon>Eurotiomycetidae</taxon>
        <taxon>Eurotiales</taxon>
        <taxon>Aspergillaceae</taxon>
        <taxon>Aspergillus</taxon>
        <taxon>Aspergillus subgen. Circumdati</taxon>
    </lineage>
</organism>
<feature type="compositionally biased region" description="Polar residues" evidence="1">
    <location>
        <begin position="196"/>
        <end position="210"/>
    </location>
</feature>
<feature type="region of interest" description="Disordered" evidence="1">
    <location>
        <begin position="333"/>
        <end position="376"/>
    </location>
</feature>
<feature type="domain" description="T6SS Phospholipase effector Tle1-like catalytic" evidence="2">
    <location>
        <begin position="3"/>
        <end position="309"/>
    </location>
</feature>
<dbReference type="EMBL" id="JNOM01000394">
    <property type="protein sequence ID" value="KNG81946.1"/>
    <property type="molecule type" value="Genomic_DNA"/>
</dbReference>
<sequence length="471" mass="53349">MKNAAIGSSLGEHIMGGYLFLMRHYSPGDQLYLFGFGHGAHVSRVLAEMLDYTGVLLEGDKKQVHLVWKTFAKWQQQRSDSEGQRRRKKKLFGYLEAFREAFCRPITRIKFMGLFDSVHTVPWFELPGMRRTKFLHTPRTSSRVIRHAVVIDERRAMYREDLISTIEHDQGPSELSTGRLRPNERPSEGSEPRPYGSSSSDTESISNHQCQGYHASGSKYNLRRKGRTVLMLARAPEEWESQSGTSGLSAAHPDAVSLVEDNDDDGNGDQDIQEMWFAGDHADIGGGYKVSKDETWPLSHIPLVWMVQEAKRAGLQFDEQKLKRFECREESFGGSSHIRTGSRHSEHLSPYPNHHSEGLTSTQRVASDSTLNQTDLSSWSSSHTALELSRNEGVLPDPLAFNNDLSTVSVLKRCLLEYLPLRRVKLQSDESWRPIRWPPSRGTARNIPRDAQIHVSVGRRTDANPNCRQGI</sequence>
<dbReference type="PANTHER" id="PTHR33840">
    <property type="match status" value="1"/>
</dbReference>
<reference evidence="3 4" key="1">
    <citation type="submission" date="2014-06" db="EMBL/GenBank/DDBJ databases">
        <title>The Genome of the Aflatoxigenic Filamentous Fungus Aspergillus nomius.</title>
        <authorList>
            <person name="Moore M.G."/>
            <person name="Shannon B.M."/>
            <person name="Brian M.M."/>
        </authorList>
    </citation>
    <scope>NUCLEOTIDE SEQUENCE [LARGE SCALE GENOMIC DNA]</scope>
    <source>
        <strain evidence="3 4">NRRL 13137</strain>
    </source>
</reference>
<accession>A0A0L1IQW2</accession>
<protein>
    <recommendedName>
        <fullName evidence="2">T6SS Phospholipase effector Tle1-like catalytic domain-containing protein</fullName>
    </recommendedName>
</protein>
<proteinExistence type="predicted"/>
<feature type="compositionally biased region" description="Polar residues" evidence="1">
    <location>
        <begin position="358"/>
        <end position="376"/>
    </location>
</feature>
<name>A0A0L1IQW2_ASPN3</name>
<dbReference type="Proteomes" id="UP000037505">
    <property type="component" value="Unassembled WGS sequence"/>
</dbReference>
<keyword evidence="4" id="KW-1185">Reference proteome</keyword>
<evidence type="ECO:0000313" key="3">
    <source>
        <dbReference type="EMBL" id="KNG81946.1"/>
    </source>
</evidence>
<dbReference type="RefSeq" id="XP_015402869.1">
    <property type="nucleotide sequence ID" value="XM_015554123.1"/>
</dbReference>
<evidence type="ECO:0000313" key="4">
    <source>
        <dbReference type="Proteomes" id="UP000037505"/>
    </source>
</evidence>
<evidence type="ECO:0000259" key="2">
    <source>
        <dbReference type="Pfam" id="PF09994"/>
    </source>
</evidence>
<feature type="region of interest" description="Disordered" evidence="1">
    <location>
        <begin position="164"/>
        <end position="218"/>
    </location>
</feature>